<dbReference type="Proteomes" id="UP000179237">
    <property type="component" value="Unassembled WGS sequence"/>
</dbReference>
<proteinExistence type="predicted"/>
<reference evidence="1 2" key="1">
    <citation type="journal article" date="2016" name="Nat. Commun.">
        <title>Thousands of microbial genomes shed light on interconnected biogeochemical processes in an aquifer system.</title>
        <authorList>
            <person name="Anantharaman K."/>
            <person name="Brown C.T."/>
            <person name="Hug L.A."/>
            <person name="Sharon I."/>
            <person name="Castelle C.J."/>
            <person name="Probst A.J."/>
            <person name="Thomas B.C."/>
            <person name="Singh A."/>
            <person name="Wilkins M.J."/>
            <person name="Karaoz U."/>
            <person name="Brodie E.L."/>
            <person name="Williams K.H."/>
            <person name="Hubbard S.S."/>
            <person name="Banfield J.F."/>
        </authorList>
    </citation>
    <scope>NUCLEOTIDE SEQUENCE [LARGE SCALE GENOMIC DNA]</scope>
</reference>
<evidence type="ECO:0008006" key="3">
    <source>
        <dbReference type="Google" id="ProtNLM"/>
    </source>
</evidence>
<gene>
    <name evidence="1" type="ORF">A2572_01070</name>
</gene>
<evidence type="ECO:0000313" key="2">
    <source>
        <dbReference type="Proteomes" id="UP000179237"/>
    </source>
</evidence>
<comment type="caution">
    <text evidence="1">The sequence shown here is derived from an EMBL/GenBank/DDBJ whole genome shotgun (WGS) entry which is preliminary data.</text>
</comment>
<protein>
    <recommendedName>
        <fullName evidence="3">PsbP C-terminal domain-containing protein</fullName>
    </recommendedName>
</protein>
<name>A0A1F5FP45_9BACT</name>
<evidence type="ECO:0000313" key="1">
    <source>
        <dbReference type="EMBL" id="OGD81376.1"/>
    </source>
</evidence>
<sequence>MVKVVMLLILLAVLTLGIIWIIEKSPPKNPADDLLVSNSLAIPEPETLGASTTIAPRPSNWKQYSDRVMGFQIQYPDGITVKKENSGTLTVAKDRLIVSISSETLPGKDTVNTVAEQDIDQKMNKMGDKFELLETISPVSIGSITGITYTAEEYSTEITYFYVPKATGYLFITNLTDISDDKLISTSDDIIYSLELL</sequence>
<dbReference type="AlphaFoldDB" id="A0A1F5FP45"/>
<organism evidence="1 2">
    <name type="scientific">Candidatus Collierbacteria bacterium RIFOXYD1_FULL_40_9</name>
    <dbReference type="NCBI Taxonomy" id="1817731"/>
    <lineage>
        <taxon>Bacteria</taxon>
        <taxon>Candidatus Collieribacteriota</taxon>
    </lineage>
</organism>
<dbReference type="EMBL" id="MFAQ01000045">
    <property type="protein sequence ID" value="OGD81376.1"/>
    <property type="molecule type" value="Genomic_DNA"/>
</dbReference>
<accession>A0A1F5FP45</accession>